<dbReference type="Pfam" id="PF02086">
    <property type="entry name" value="MethyltransfD12"/>
    <property type="match status" value="1"/>
</dbReference>
<dbReference type="InterPro" id="IPR012327">
    <property type="entry name" value="MeTrfase_D12"/>
</dbReference>
<dbReference type="Proteomes" id="UP000820977">
    <property type="component" value="Unassembled WGS sequence"/>
</dbReference>
<dbReference type="PRINTS" id="PR00505">
    <property type="entry name" value="D12N6MTFRASE"/>
</dbReference>
<evidence type="ECO:0000256" key="4">
    <source>
        <dbReference type="ARBA" id="ARBA00022679"/>
    </source>
</evidence>
<dbReference type="InterPro" id="IPR029063">
    <property type="entry name" value="SAM-dependent_MTases_sf"/>
</dbReference>
<comment type="caution">
    <text evidence="7">The sequence shown here is derived from an EMBL/GenBank/DDBJ whole genome shotgun (WGS) entry which is preliminary data.</text>
</comment>
<organism evidence="7 8">
    <name type="scientific">Xylanibacter caecicola</name>
    <dbReference type="NCBI Taxonomy" id="2736294"/>
    <lineage>
        <taxon>Bacteria</taxon>
        <taxon>Pseudomonadati</taxon>
        <taxon>Bacteroidota</taxon>
        <taxon>Bacteroidia</taxon>
        <taxon>Bacteroidales</taxon>
        <taxon>Prevotellaceae</taxon>
        <taxon>Xylanibacter</taxon>
    </lineage>
</organism>
<evidence type="ECO:0000256" key="6">
    <source>
        <dbReference type="ARBA" id="ARBA00047942"/>
    </source>
</evidence>
<dbReference type="InterPro" id="IPR012263">
    <property type="entry name" value="M_m6A_EcoRV"/>
</dbReference>
<evidence type="ECO:0000256" key="3">
    <source>
        <dbReference type="ARBA" id="ARBA00022603"/>
    </source>
</evidence>
<keyword evidence="8" id="KW-1185">Reference proteome</keyword>
<dbReference type="PANTHER" id="PTHR30481">
    <property type="entry name" value="DNA ADENINE METHYLASE"/>
    <property type="match status" value="1"/>
</dbReference>
<comment type="catalytic activity">
    <reaction evidence="6">
        <text>a 2'-deoxyadenosine in DNA + S-adenosyl-L-methionine = an N(6)-methyl-2'-deoxyadenosine in DNA + S-adenosyl-L-homocysteine + H(+)</text>
        <dbReference type="Rhea" id="RHEA:15197"/>
        <dbReference type="Rhea" id="RHEA-COMP:12418"/>
        <dbReference type="Rhea" id="RHEA-COMP:12419"/>
        <dbReference type="ChEBI" id="CHEBI:15378"/>
        <dbReference type="ChEBI" id="CHEBI:57856"/>
        <dbReference type="ChEBI" id="CHEBI:59789"/>
        <dbReference type="ChEBI" id="CHEBI:90615"/>
        <dbReference type="ChEBI" id="CHEBI:90616"/>
        <dbReference type="EC" id="2.1.1.72"/>
    </reaction>
</comment>
<dbReference type="Gene3D" id="1.10.1020.10">
    <property type="entry name" value="Adenine-specific Methyltransferase, Domain 2"/>
    <property type="match status" value="1"/>
</dbReference>
<keyword evidence="5" id="KW-0949">S-adenosyl-L-methionine</keyword>
<evidence type="ECO:0000256" key="2">
    <source>
        <dbReference type="ARBA" id="ARBA00011900"/>
    </source>
</evidence>
<proteinExistence type="inferred from homology"/>
<keyword evidence="3 7" id="KW-0489">Methyltransferase</keyword>
<dbReference type="GO" id="GO:0032259">
    <property type="term" value="P:methylation"/>
    <property type="evidence" value="ECO:0007669"/>
    <property type="project" value="UniProtKB-KW"/>
</dbReference>
<dbReference type="Gene3D" id="3.40.50.150">
    <property type="entry name" value="Vaccinia Virus protein VP39"/>
    <property type="match status" value="1"/>
</dbReference>
<dbReference type="GO" id="GO:0009007">
    <property type="term" value="F:site-specific DNA-methyltransferase (adenine-specific) activity"/>
    <property type="evidence" value="ECO:0007669"/>
    <property type="project" value="UniProtKB-EC"/>
</dbReference>
<dbReference type="InterPro" id="IPR023095">
    <property type="entry name" value="Ade_MeTrfase_dom_2"/>
</dbReference>
<evidence type="ECO:0000256" key="1">
    <source>
        <dbReference type="ARBA" id="ARBA00006594"/>
    </source>
</evidence>
<evidence type="ECO:0000313" key="7">
    <source>
        <dbReference type="EMBL" id="NPE25641.1"/>
    </source>
</evidence>
<evidence type="ECO:0000313" key="8">
    <source>
        <dbReference type="Proteomes" id="UP000820977"/>
    </source>
</evidence>
<protein>
    <recommendedName>
        <fullName evidence="2">site-specific DNA-methyltransferase (adenine-specific)</fullName>
        <ecNumber evidence="2">2.1.1.72</ecNumber>
    </recommendedName>
</protein>
<keyword evidence="4 7" id="KW-0808">Transferase</keyword>
<sequence length="315" mass="36772">MFTSYSARPFVKWVGGKGQLLSQLERILPIELDTDSFTYVEPFVGGGAMLFFMLQRFSNIKRVIINDINKNLTDTYKMIKSCPDGLVLKLKYLDKEYKALRDEESRKDFFLMIRSRFNEYDLSELDRSAFFMFLNKTCFNGLYRENSAGRFNVPFGKYTNPTICNEDVIYADSELMNKCDVHILNGDFSQTLNYVNEQDLFFFYFDPPYRPLSSTASFNSYVKEAFNDAKQRELADFCRMISARDNCLWMLSNSDCSAKNPKDLFFENIYEGFDIRRVYASRYVNAVASKRGKLTELVIRNYRTSVKTKIIQSAI</sequence>
<evidence type="ECO:0000256" key="5">
    <source>
        <dbReference type="ARBA" id="ARBA00022691"/>
    </source>
</evidence>
<dbReference type="EC" id="2.1.1.72" evidence="2"/>
<dbReference type="NCBIfam" id="TIGR00571">
    <property type="entry name" value="dam"/>
    <property type="match status" value="1"/>
</dbReference>
<dbReference type="PANTHER" id="PTHR30481:SF3">
    <property type="entry name" value="DNA ADENINE METHYLASE"/>
    <property type="match status" value="1"/>
</dbReference>
<gene>
    <name evidence="7" type="ORF">HPS54_08970</name>
</gene>
<comment type="similarity">
    <text evidence="1">Belongs to the N(4)/N(6)-methyltransferase family.</text>
</comment>
<dbReference type="EMBL" id="JABKKJ010000015">
    <property type="protein sequence ID" value="NPE25641.1"/>
    <property type="molecule type" value="Genomic_DNA"/>
</dbReference>
<dbReference type="SUPFAM" id="SSF53335">
    <property type="entry name" value="S-adenosyl-L-methionine-dependent methyltransferases"/>
    <property type="match status" value="1"/>
</dbReference>
<dbReference type="PIRSF" id="PIRSF000398">
    <property type="entry name" value="M_m6A_EcoRV"/>
    <property type="match status" value="1"/>
</dbReference>
<reference evidence="7 8" key="1">
    <citation type="submission" date="2020-05" db="EMBL/GenBank/DDBJ databases">
        <title>Distinct polysaccharide utilization as determinants for interspecies competition between intestinal Prevotella spp.</title>
        <authorList>
            <person name="Galvez E.J.C."/>
            <person name="Iljazovic A."/>
            <person name="Strowig T."/>
        </authorList>
    </citation>
    <scope>NUCLEOTIDE SEQUENCE [LARGE SCALE GENOMIC DNA]</scope>
    <source>
        <strain evidence="7 8">PCHR</strain>
    </source>
</reference>
<name>A0ABX2B302_9BACT</name>
<accession>A0ABX2B302</accession>
<dbReference type="RefSeq" id="WP_172345107.1">
    <property type="nucleotide sequence ID" value="NZ_CASYYZ010000096.1"/>
</dbReference>